<feature type="transmembrane region" description="Helical" evidence="6">
    <location>
        <begin position="892"/>
        <end position="910"/>
    </location>
</feature>
<evidence type="ECO:0000259" key="7">
    <source>
        <dbReference type="PROSITE" id="PS50016"/>
    </source>
</evidence>
<dbReference type="InterPro" id="IPR019786">
    <property type="entry name" value="Zinc_finger_PHD-type_CS"/>
</dbReference>
<feature type="compositionally biased region" description="Low complexity" evidence="5">
    <location>
        <begin position="558"/>
        <end position="569"/>
    </location>
</feature>
<sequence>MNLRGLEAEDLTGVNSRFVENKDDIDSGRHLHKKAKVDLSMDMKEVAEIVMVLSSMGKMRGGRRPTDIEKRLMEEARQKLAEMCESLAPMDIVPRNAIKTVIEDLGLNNRLKDQRLGFRPPKMSIAERLSLTKRKMEESKGFSGQSGRYSSQLSQVGFGATVESCASSLQAAHMFPPEKPFPTPLSVGVFQSAPPMVHVSALSSTSSMNQLSFNEVQPAVVPRGLSGSSLEKDSSSLTLPRTEAAQFRMDGRINGPTFAAQVGENSSGDCQLEKAHTFSPQHHSFAVARLGQINKVSDHTPIKAEGSSNISGSQVPLQAAKDEISKPPLIQTVSGSLPIVQQPSQGINFFQNPSPNDNYNDIARNVQNFLQSRVAEHLDWTPPSVEYMDKALTCQICKATVSDVESLLVCDACDEGVHLKCLQSYNKKGIPNGEWHCPKCMISSNGKPPPKYGCVTRNNTALKVSSNINGGLISAENKAENSDQKINHQKAFANGNLGILNPAVGSTGINHIELASELKISNIRETYGSDFTISRVGPEESRETAGLVYAPLSGLVNDSSDPPIPSGGSTLCDTGRSNSDFNKSLPKFDQGPQCPEKPSDNDINSCHRSQASCNRLDSDQKGPLYHEASGNQDLVNSSTPKELGKSDLRETSECNSGCEIWQENQDLPQAGSFKASDIGNEARDCNGSSFDDLHGVDWIGDLLHIVDEKSFYRSCRVNGVVYKLHDHALFCSNNNNPRPSKLQALWEDNKTRSKWAIMNRCYLPGDLPEVVDQPCTPENNEVYESNHDSTVMAGLIQGPCQVLPPNKFKAESERRSHLLHRENDGLQPVFLCKWFYDESKGIFQANFSCFIWLTAADGDFMDLLAFDKRGMCMAACIACSLWTRRSLHFRGVIFWVLGSFFLFSLLRIFYWNRDVDGSSVEAVMQRLWFDY</sequence>
<gene>
    <name evidence="10" type="ORF">NE237_001558</name>
</gene>
<dbReference type="OrthoDB" id="787137at2759"/>
<keyword evidence="6" id="KW-0472">Membrane</keyword>
<evidence type="ECO:0000313" key="10">
    <source>
        <dbReference type="EMBL" id="KAJ4976452.1"/>
    </source>
</evidence>
<organism evidence="10 11">
    <name type="scientific">Protea cynaroides</name>
    <dbReference type="NCBI Taxonomy" id="273540"/>
    <lineage>
        <taxon>Eukaryota</taxon>
        <taxon>Viridiplantae</taxon>
        <taxon>Streptophyta</taxon>
        <taxon>Embryophyta</taxon>
        <taxon>Tracheophyta</taxon>
        <taxon>Spermatophyta</taxon>
        <taxon>Magnoliopsida</taxon>
        <taxon>Proteales</taxon>
        <taxon>Proteaceae</taxon>
        <taxon>Protea</taxon>
    </lineage>
</organism>
<dbReference type="GO" id="GO:0008270">
    <property type="term" value="F:zinc ion binding"/>
    <property type="evidence" value="ECO:0007669"/>
    <property type="project" value="UniProtKB-KW"/>
</dbReference>
<evidence type="ECO:0000313" key="11">
    <source>
        <dbReference type="Proteomes" id="UP001141806"/>
    </source>
</evidence>
<keyword evidence="6" id="KW-1133">Transmembrane helix</keyword>
<dbReference type="PROSITE" id="PS01359">
    <property type="entry name" value="ZF_PHD_1"/>
    <property type="match status" value="1"/>
</dbReference>
<comment type="caution">
    <text evidence="10">The sequence shown here is derived from an EMBL/GenBank/DDBJ whole genome shotgun (WGS) entry which is preliminary data.</text>
</comment>
<dbReference type="InterPro" id="IPR013083">
    <property type="entry name" value="Znf_RING/FYVE/PHD"/>
</dbReference>
<feature type="domain" description="RING-type" evidence="8">
    <location>
        <begin position="394"/>
        <end position="440"/>
    </location>
</feature>
<dbReference type="CDD" id="cd15489">
    <property type="entry name" value="PHD_SF"/>
    <property type="match status" value="1"/>
</dbReference>
<dbReference type="InterPro" id="IPR056699">
    <property type="entry name" value="DUF7797"/>
</dbReference>
<keyword evidence="1" id="KW-0479">Metal-binding</keyword>
<evidence type="ECO:0000259" key="9">
    <source>
        <dbReference type="PROSITE" id="PS51038"/>
    </source>
</evidence>
<dbReference type="PANTHER" id="PTHR47527">
    <property type="entry name" value="RING/FYVE/PHD ZINC FINGER SUPERFAMILY PROTEIN"/>
    <property type="match status" value="1"/>
</dbReference>
<keyword evidence="6" id="KW-0812">Transmembrane</keyword>
<dbReference type="AlphaFoldDB" id="A0A9Q0QYH5"/>
<evidence type="ECO:0000256" key="1">
    <source>
        <dbReference type="ARBA" id="ARBA00022723"/>
    </source>
</evidence>
<feature type="domain" description="PHD-type" evidence="7">
    <location>
        <begin position="391"/>
        <end position="443"/>
    </location>
</feature>
<feature type="region of interest" description="Disordered" evidence="5">
    <location>
        <begin position="556"/>
        <end position="648"/>
    </location>
</feature>
<dbReference type="InterPro" id="IPR011011">
    <property type="entry name" value="Znf_FYVE_PHD"/>
</dbReference>
<evidence type="ECO:0000256" key="2">
    <source>
        <dbReference type="ARBA" id="ARBA00022771"/>
    </source>
</evidence>
<dbReference type="EMBL" id="JAMYWD010000003">
    <property type="protein sequence ID" value="KAJ4976452.1"/>
    <property type="molecule type" value="Genomic_DNA"/>
</dbReference>
<feature type="compositionally biased region" description="Polar residues" evidence="5">
    <location>
        <begin position="571"/>
        <end position="582"/>
    </location>
</feature>
<feature type="compositionally biased region" description="Polar residues" evidence="5">
    <location>
        <begin position="629"/>
        <end position="640"/>
    </location>
</feature>
<proteinExistence type="predicted"/>
<name>A0A9Q0QYH5_9MAGN</name>
<dbReference type="InterPro" id="IPR019787">
    <property type="entry name" value="Znf_PHD-finger"/>
</dbReference>
<dbReference type="GO" id="GO:0003682">
    <property type="term" value="F:chromatin binding"/>
    <property type="evidence" value="ECO:0007669"/>
    <property type="project" value="InterPro"/>
</dbReference>
<evidence type="ECO:0000256" key="3">
    <source>
        <dbReference type="ARBA" id="ARBA00022833"/>
    </source>
</evidence>
<dbReference type="Pfam" id="PF00628">
    <property type="entry name" value="PHD"/>
    <property type="match status" value="1"/>
</dbReference>
<evidence type="ECO:0000259" key="8">
    <source>
        <dbReference type="PROSITE" id="PS50089"/>
    </source>
</evidence>
<dbReference type="Gene3D" id="2.30.30.490">
    <property type="match status" value="1"/>
</dbReference>
<feature type="domain" description="BAH" evidence="9">
    <location>
        <begin position="720"/>
        <end position="847"/>
    </location>
</feature>
<dbReference type="InterPro" id="IPR001965">
    <property type="entry name" value="Znf_PHD"/>
</dbReference>
<dbReference type="Pfam" id="PF01426">
    <property type="entry name" value="BAH"/>
    <property type="match status" value="1"/>
</dbReference>
<accession>A0A9Q0QYH5</accession>
<evidence type="ECO:0000256" key="5">
    <source>
        <dbReference type="SAM" id="MobiDB-lite"/>
    </source>
</evidence>
<evidence type="ECO:0000256" key="6">
    <source>
        <dbReference type="SAM" id="Phobius"/>
    </source>
</evidence>
<evidence type="ECO:0000256" key="4">
    <source>
        <dbReference type="PROSITE-ProRule" id="PRU00175"/>
    </source>
</evidence>
<dbReference type="CDD" id="cd04370">
    <property type="entry name" value="BAH"/>
    <property type="match status" value="1"/>
</dbReference>
<keyword evidence="3" id="KW-0862">Zinc</keyword>
<dbReference type="Gene3D" id="3.30.40.10">
    <property type="entry name" value="Zinc/RING finger domain, C3HC4 (zinc finger)"/>
    <property type="match status" value="1"/>
</dbReference>
<dbReference type="PANTHER" id="PTHR47527:SF3">
    <property type="entry name" value="RING_FYVE_PHD ZINC FINGER SUPERFAMILY PROTEIN"/>
    <property type="match status" value="1"/>
</dbReference>
<dbReference type="PROSITE" id="PS50016">
    <property type="entry name" value="ZF_PHD_2"/>
    <property type="match status" value="1"/>
</dbReference>
<keyword evidence="11" id="KW-1185">Reference proteome</keyword>
<feature type="compositionally biased region" description="Polar residues" evidence="5">
    <location>
        <begin position="601"/>
        <end position="615"/>
    </location>
</feature>
<dbReference type="InterPro" id="IPR001841">
    <property type="entry name" value="Znf_RING"/>
</dbReference>
<dbReference type="PROSITE" id="PS50089">
    <property type="entry name" value="ZF_RING_2"/>
    <property type="match status" value="1"/>
</dbReference>
<reference evidence="10" key="1">
    <citation type="journal article" date="2023" name="Plant J.">
        <title>The genome of the king protea, Protea cynaroides.</title>
        <authorList>
            <person name="Chang J."/>
            <person name="Duong T.A."/>
            <person name="Schoeman C."/>
            <person name="Ma X."/>
            <person name="Roodt D."/>
            <person name="Barker N."/>
            <person name="Li Z."/>
            <person name="Van de Peer Y."/>
            <person name="Mizrachi E."/>
        </authorList>
    </citation>
    <scope>NUCLEOTIDE SEQUENCE</scope>
    <source>
        <tissue evidence="10">Young leaves</tissue>
    </source>
</reference>
<dbReference type="PROSITE" id="PS51038">
    <property type="entry name" value="BAH"/>
    <property type="match status" value="1"/>
</dbReference>
<keyword evidence="2 4" id="KW-0863">Zinc-finger</keyword>
<dbReference type="InterPro" id="IPR001025">
    <property type="entry name" value="BAH_dom"/>
</dbReference>
<dbReference type="SMART" id="SM00249">
    <property type="entry name" value="PHD"/>
    <property type="match status" value="1"/>
</dbReference>
<protein>
    <submittedName>
        <fullName evidence="10">Uncharacterized protein</fullName>
    </submittedName>
</protein>
<dbReference type="Proteomes" id="UP001141806">
    <property type="component" value="Unassembled WGS sequence"/>
</dbReference>
<dbReference type="InterPro" id="IPR043151">
    <property type="entry name" value="BAH_sf"/>
</dbReference>
<dbReference type="SUPFAM" id="SSF57903">
    <property type="entry name" value="FYVE/PHD zinc finger"/>
    <property type="match status" value="1"/>
</dbReference>
<dbReference type="Pfam" id="PF25073">
    <property type="entry name" value="DUF7797"/>
    <property type="match status" value="1"/>
</dbReference>